<accession>A0ABC9HIH8</accession>
<evidence type="ECO:0000313" key="1">
    <source>
        <dbReference type="EMBL" id="CAM0512660.1"/>
    </source>
</evidence>
<gene>
    <name evidence="1" type="ORF">FHB240107_LOCUS11899</name>
</gene>
<dbReference type="AlphaFoldDB" id="A0ABC9HIH8"/>
<keyword evidence="2" id="KW-1185">Reference proteome</keyword>
<reference evidence="1 2" key="1">
    <citation type="submission" date="2024-08" db="EMBL/GenBank/DDBJ databases">
        <authorList>
            <person name="Paterson S."/>
        </authorList>
    </citation>
    <scope>NUCLEOTIDE SEQUENCE [LARGE SCALE GENOMIC DNA]</scope>
</reference>
<dbReference type="Proteomes" id="UP001189180">
    <property type="component" value="Unassembled WGS sequence"/>
</dbReference>
<sequence length="85" mass="9820">MYLFTKSNFKTETRNDTVIQGDAINKRFSKAMYLFTKSNFKTETRNDTVIQGDAINKVFSIPSRTGWKLGASQRKAIFHVKTKHD</sequence>
<name>A0ABC9HIH8_FASHE</name>
<protein>
    <submittedName>
        <fullName evidence="1">Uncharacterized protein</fullName>
    </submittedName>
</protein>
<proteinExistence type="predicted"/>
<comment type="caution">
    <text evidence="1">The sequence shown here is derived from an EMBL/GenBank/DDBJ whole genome shotgun (WGS) entry which is preliminary data.</text>
</comment>
<organism evidence="1 2">
    <name type="scientific">Fasciola hepatica</name>
    <name type="common">Liver fluke</name>
    <dbReference type="NCBI Taxonomy" id="6192"/>
    <lineage>
        <taxon>Eukaryota</taxon>
        <taxon>Metazoa</taxon>
        <taxon>Spiralia</taxon>
        <taxon>Lophotrochozoa</taxon>
        <taxon>Platyhelminthes</taxon>
        <taxon>Trematoda</taxon>
        <taxon>Digenea</taxon>
        <taxon>Plagiorchiida</taxon>
        <taxon>Echinostomata</taxon>
        <taxon>Echinostomatoidea</taxon>
        <taxon>Fasciolidae</taxon>
        <taxon>Fasciola</taxon>
    </lineage>
</organism>
<dbReference type="EMBL" id="CANUEZ050000231">
    <property type="protein sequence ID" value="CAM0512660.1"/>
    <property type="molecule type" value="Genomic_DNA"/>
</dbReference>
<evidence type="ECO:0000313" key="2">
    <source>
        <dbReference type="Proteomes" id="UP001189180"/>
    </source>
</evidence>